<keyword evidence="3" id="KW-1185">Reference proteome</keyword>
<dbReference type="HOGENOM" id="CLU_612746_0_0_1"/>
<sequence>MNLDTSDTTETRRVAQNPISGNFDLLPPLIPAPQDFVGGDTMVPNKQDALLPAENDEDHYFRGLELIPGFPFWEFRGAPQNGNNGMDSNTTFYHTVTHSFLDLIKNAPPEIRTHIFAQIATKRVAEDDNVDPEGYIKKSAYFMQNYRLQTRISNLLPNASSPDDATDAQQKPECSDIPHIPSKNKHFKRNFKVMMSIICGQNKEKELGMSYLENDYPVPSARSYIDLVRFIATLVHSEGFYYEDNPSDWGPGIWKSEIRETSLLGEFLVWFWKYFVLDSTNDLEDCSSWLEVNHRQFYHLRNVSIDILASPYEGPARKRIKRSLDGRQFKRFLKGFDDLPNIEDLTVFVQIHVQDLKHLLQNPGSYGWANALRGVTFAKYFDVRLKVFDLVPKDYQRAPMSKAENIQLAIYRQRLWQLLMPEVLCSGTTDDIPDHLGLFEMFTMEED</sequence>
<feature type="region of interest" description="Disordered" evidence="1">
    <location>
        <begin position="157"/>
        <end position="181"/>
    </location>
</feature>
<dbReference type="EMBL" id="AYSA01000223">
    <property type="protein sequence ID" value="ESZ94840.1"/>
    <property type="molecule type" value="Genomic_DNA"/>
</dbReference>
<dbReference type="Proteomes" id="UP000019487">
    <property type="component" value="Unassembled WGS sequence"/>
</dbReference>
<dbReference type="AlphaFoldDB" id="W9CK12"/>
<dbReference type="OrthoDB" id="3471801at2759"/>
<evidence type="ECO:0000256" key="1">
    <source>
        <dbReference type="SAM" id="MobiDB-lite"/>
    </source>
</evidence>
<reference evidence="2 3" key="1">
    <citation type="journal article" date="2014" name="Genome Announc.">
        <title>Draft genome sequence of Sclerotinia borealis, a psychrophilic plant pathogenic fungus.</title>
        <authorList>
            <person name="Mardanov A.V."/>
            <person name="Beletsky A.V."/>
            <person name="Kadnikov V.V."/>
            <person name="Ignatov A.N."/>
            <person name="Ravin N.V."/>
        </authorList>
    </citation>
    <scope>NUCLEOTIDE SEQUENCE [LARGE SCALE GENOMIC DNA]</scope>
    <source>
        <strain evidence="3">F-4157</strain>
    </source>
</reference>
<proteinExistence type="predicted"/>
<comment type="caution">
    <text evidence="2">The sequence shown here is derived from an EMBL/GenBank/DDBJ whole genome shotgun (WGS) entry which is preliminary data.</text>
</comment>
<organism evidence="2 3">
    <name type="scientific">Sclerotinia borealis (strain F-4128)</name>
    <dbReference type="NCBI Taxonomy" id="1432307"/>
    <lineage>
        <taxon>Eukaryota</taxon>
        <taxon>Fungi</taxon>
        <taxon>Dikarya</taxon>
        <taxon>Ascomycota</taxon>
        <taxon>Pezizomycotina</taxon>
        <taxon>Leotiomycetes</taxon>
        <taxon>Helotiales</taxon>
        <taxon>Sclerotiniaceae</taxon>
        <taxon>Sclerotinia</taxon>
    </lineage>
</organism>
<protein>
    <submittedName>
        <fullName evidence="2">Uncharacterized protein</fullName>
    </submittedName>
</protein>
<name>W9CK12_SCLBF</name>
<evidence type="ECO:0000313" key="2">
    <source>
        <dbReference type="EMBL" id="ESZ94840.1"/>
    </source>
</evidence>
<feature type="compositionally biased region" description="Polar residues" evidence="1">
    <location>
        <begin position="157"/>
        <end position="169"/>
    </location>
</feature>
<accession>W9CK12</accession>
<gene>
    <name evidence="2" type="ORF">SBOR_4800</name>
</gene>
<evidence type="ECO:0000313" key="3">
    <source>
        <dbReference type="Proteomes" id="UP000019487"/>
    </source>
</evidence>